<dbReference type="RefSeq" id="WP_120174391.1">
    <property type="nucleotide sequence ID" value="NZ_AP018049.1"/>
</dbReference>
<sequence>MEDYNLRLDKEVFPKWKAELKEKEEVPLLDTNGEPIFTCDGIMWKNDVSKKELYNSWEKSNRRILFLLKDQPSETNDDTRFWLKDMQEDSEDKRKLKSKNRNLEIKFLCRIANLHWGLSKVNRDEEEQWWLPEIKMHFDKQKEFFNTQPFAFVECKKQPGSTKLATKVLGHHLHTYGHLLKKEVEILKPNIIVCTNSKIYATVREMYPAEEIHEFDGHKSLCVHFNKEAKTTTVILCSYHPSARHSEENNYEGVMYHYREFVKSKFFDYLKPLSE</sequence>
<evidence type="ECO:0008006" key="3">
    <source>
        <dbReference type="Google" id="ProtNLM"/>
    </source>
</evidence>
<name>A0A250KHV5_9BACT</name>
<evidence type="ECO:0000313" key="1">
    <source>
        <dbReference type="EMBL" id="BBA29269.1"/>
    </source>
</evidence>
<dbReference type="OrthoDB" id="1063781at2"/>
<dbReference type="EMBL" id="AP018049">
    <property type="protein sequence ID" value="BBA29269.1"/>
    <property type="molecule type" value="Genomic_DNA"/>
</dbReference>
<proteinExistence type="predicted"/>
<reference evidence="1 2" key="1">
    <citation type="submission" date="2017-05" db="EMBL/GenBank/DDBJ databases">
        <title>whole genome sequence of Prevotella melaninogenica GAI 07411.</title>
        <authorList>
            <person name="Kondo Y."/>
            <person name="Hoshino T."/>
        </authorList>
    </citation>
    <scope>NUCLEOTIDE SEQUENCE [LARGE SCALE GENOMIC DNA]</scope>
    <source>
        <strain evidence="1 2">GAI 07411</strain>
    </source>
</reference>
<dbReference type="Proteomes" id="UP000267517">
    <property type="component" value="Chromosome I"/>
</dbReference>
<dbReference type="AlphaFoldDB" id="A0A250KHV5"/>
<gene>
    <name evidence="1" type="ORF">PMEL1_01199</name>
</gene>
<evidence type="ECO:0000313" key="2">
    <source>
        <dbReference type="Proteomes" id="UP000267517"/>
    </source>
</evidence>
<protein>
    <recommendedName>
        <fullName evidence="3">Uracil-DNA glycosylase-like domain-containing protein</fullName>
    </recommendedName>
</protein>
<accession>A0A250KHV5</accession>
<organism evidence="1 2">
    <name type="scientific">Prevotella melaninogenica</name>
    <dbReference type="NCBI Taxonomy" id="28132"/>
    <lineage>
        <taxon>Bacteria</taxon>
        <taxon>Pseudomonadati</taxon>
        <taxon>Bacteroidota</taxon>
        <taxon>Bacteroidia</taxon>
        <taxon>Bacteroidales</taxon>
        <taxon>Prevotellaceae</taxon>
        <taxon>Prevotella</taxon>
    </lineage>
</organism>